<dbReference type="VEuPathDB" id="FungiDB:SDRG_06956"/>
<dbReference type="RefSeq" id="XP_008610991.1">
    <property type="nucleotide sequence ID" value="XM_008612769.1"/>
</dbReference>
<dbReference type="EMBL" id="JH767150">
    <property type="protein sequence ID" value="EQC35674.1"/>
    <property type="molecule type" value="Genomic_DNA"/>
</dbReference>
<dbReference type="Proteomes" id="UP000030762">
    <property type="component" value="Unassembled WGS sequence"/>
</dbReference>
<gene>
    <name evidence="1" type="ORF">SDRG_06956</name>
</gene>
<organism evidence="1 2">
    <name type="scientific">Saprolegnia diclina (strain VS20)</name>
    <dbReference type="NCBI Taxonomy" id="1156394"/>
    <lineage>
        <taxon>Eukaryota</taxon>
        <taxon>Sar</taxon>
        <taxon>Stramenopiles</taxon>
        <taxon>Oomycota</taxon>
        <taxon>Saprolegniomycetes</taxon>
        <taxon>Saprolegniales</taxon>
        <taxon>Saprolegniaceae</taxon>
        <taxon>Saprolegnia</taxon>
    </lineage>
</organism>
<accession>T0QCP7</accession>
<name>T0QCP7_SAPDV</name>
<proteinExistence type="predicted"/>
<reference evidence="1 2" key="1">
    <citation type="submission" date="2012-04" db="EMBL/GenBank/DDBJ databases">
        <title>The Genome Sequence of Saprolegnia declina VS20.</title>
        <authorList>
            <consortium name="The Broad Institute Genome Sequencing Platform"/>
            <person name="Russ C."/>
            <person name="Nusbaum C."/>
            <person name="Tyler B."/>
            <person name="van West P."/>
            <person name="Dieguez-Uribeondo J."/>
            <person name="de Bruijn I."/>
            <person name="Tripathy S."/>
            <person name="Jiang R."/>
            <person name="Young S.K."/>
            <person name="Zeng Q."/>
            <person name="Gargeya S."/>
            <person name="Fitzgerald M."/>
            <person name="Haas B."/>
            <person name="Abouelleil A."/>
            <person name="Alvarado L."/>
            <person name="Arachchi H.M."/>
            <person name="Berlin A."/>
            <person name="Chapman S.B."/>
            <person name="Goldberg J."/>
            <person name="Griggs A."/>
            <person name="Gujja S."/>
            <person name="Hansen M."/>
            <person name="Howarth C."/>
            <person name="Imamovic A."/>
            <person name="Larimer J."/>
            <person name="McCowen C."/>
            <person name="Montmayeur A."/>
            <person name="Murphy C."/>
            <person name="Neiman D."/>
            <person name="Pearson M."/>
            <person name="Priest M."/>
            <person name="Roberts A."/>
            <person name="Saif S."/>
            <person name="Shea T."/>
            <person name="Sisk P."/>
            <person name="Sykes S."/>
            <person name="Wortman J."/>
            <person name="Nusbaum C."/>
            <person name="Birren B."/>
        </authorList>
    </citation>
    <scope>NUCLEOTIDE SEQUENCE [LARGE SCALE GENOMIC DNA]</scope>
    <source>
        <strain evidence="1 2">VS20</strain>
    </source>
</reference>
<dbReference type="AlphaFoldDB" id="T0QCP7"/>
<evidence type="ECO:0000313" key="2">
    <source>
        <dbReference type="Proteomes" id="UP000030762"/>
    </source>
</evidence>
<dbReference type="GeneID" id="19947683"/>
<keyword evidence="2" id="KW-1185">Reference proteome</keyword>
<sequence length="181" mass="19552">MTNIPSIVSVCELCATTGQCRGPGLSATKYCGVFFETATMSPQSCCCAVALACPKATDALCTCTEIPSDGHSIDWLSSIVLPAAGAALFLVLAPRGAYCESLEDHERVWQEIEAERLRLARMPDARVQPLLVENKEFGVVESELALDVSEPTVKPICYFIDDVTTLRSDGTASWHAPFVYT</sequence>
<protein>
    <submittedName>
        <fullName evidence="1">Uncharacterized protein</fullName>
    </submittedName>
</protein>
<dbReference type="InParanoid" id="T0QCP7"/>
<evidence type="ECO:0000313" key="1">
    <source>
        <dbReference type="EMBL" id="EQC35674.1"/>
    </source>
</evidence>